<protein>
    <recommendedName>
        <fullName evidence="2">Copper resistance protein D domain-containing protein</fullName>
    </recommendedName>
</protein>
<feature type="domain" description="Copper resistance protein D" evidence="2">
    <location>
        <begin position="2"/>
        <end position="99"/>
    </location>
</feature>
<proteinExistence type="predicted"/>
<comment type="caution">
    <text evidence="3">The sequence shown here is derived from an EMBL/GenBank/DDBJ whole genome shotgun (WGS) entry which is preliminary data.</text>
</comment>
<evidence type="ECO:0000313" key="3">
    <source>
        <dbReference type="EMBL" id="EFK95681.1"/>
    </source>
</evidence>
<accession>D9PL82</accession>
<dbReference type="InterPro" id="IPR008457">
    <property type="entry name" value="Cu-R_CopD_dom"/>
</dbReference>
<keyword evidence="1" id="KW-0812">Transmembrane</keyword>
<feature type="transmembrane region" description="Helical" evidence="1">
    <location>
        <begin position="37"/>
        <end position="57"/>
    </location>
</feature>
<gene>
    <name evidence="3" type="ORF">LDC_2305</name>
</gene>
<sequence length="101" mass="10887">MLWAVGLLLASGLWMIGRVARQVVQGGGSFAWPLDWVLMTALGLLMMAIFGHIRFVLYKRFSAAVNGQDWPAGAAALAQIRRWVGVNLALGVVVIAIALLI</sequence>
<organism evidence="3">
    <name type="scientific">sediment metagenome</name>
    <dbReference type="NCBI Taxonomy" id="749907"/>
    <lineage>
        <taxon>unclassified sequences</taxon>
        <taxon>metagenomes</taxon>
        <taxon>ecological metagenomes</taxon>
    </lineage>
</organism>
<evidence type="ECO:0000259" key="2">
    <source>
        <dbReference type="Pfam" id="PF05425"/>
    </source>
</evidence>
<reference evidence="3" key="2">
    <citation type="journal article" date="2011" name="Microb. Ecol.">
        <title>Taxonomic and Functional Metagenomic Profiling of the Microbial Community in the Anoxic Sediment of a Sub-saline Shallow Lake (Laguna de Carrizo, Central Spain).</title>
        <authorList>
            <person name="Ferrer M."/>
            <person name="Guazzaroni M.E."/>
            <person name="Richter M."/>
            <person name="Garcia-Salamanca A."/>
            <person name="Yarza P."/>
            <person name="Suarez-Suarez A."/>
            <person name="Solano J."/>
            <person name="Alcaide M."/>
            <person name="van Dillewijn P."/>
            <person name="Molina-Henares M.A."/>
            <person name="Lopez-Cortes N."/>
            <person name="Al-Ramahi Y."/>
            <person name="Guerrero C."/>
            <person name="Acosta A."/>
            <person name="de Eugenio L.I."/>
            <person name="Martinez V."/>
            <person name="Marques S."/>
            <person name="Rojo F."/>
            <person name="Santero E."/>
            <person name="Genilloud O."/>
            <person name="Perez-Perez J."/>
            <person name="Rossello-Mora R."/>
            <person name="Ramos J.L."/>
        </authorList>
    </citation>
    <scope>NUCLEOTIDE SEQUENCE</scope>
</reference>
<feature type="transmembrane region" description="Helical" evidence="1">
    <location>
        <begin position="83"/>
        <end position="100"/>
    </location>
</feature>
<keyword evidence="1" id="KW-1133">Transmembrane helix</keyword>
<dbReference type="Pfam" id="PF05425">
    <property type="entry name" value="CopD"/>
    <property type="match status" value="1"/>
</dbReference>
<dbReference type="GO" id="GO:0016020">
    <property type="term" value="C:membrane"/>
    <property type="evidence" value="ECO:0007669"/>
    <property type="project" value="InterPro"/>
</dbReference>
<reference evidence="3" key="1">
    <citation type="submission" date="2010-07" db="EMBL/GenBank/DDBJ databases">
        <authorList>
            <consortium name="CONSOLIDER consortium CSD2007-00005"/>
            <person name="Guazzaroni M.-E."/>
            <person name="Richter M."/>
            <person name="Garcia-Salamanca A."/>
            <person name="Yarza P."/>
            <person name="Ferrer M."/>
        </authorList>
    </citation>
    <scope>NUCLEOTIDE SEQUENCE</scope>
</reference>
<keyword evidence="1" id="KW-0472">Membrane</keyword>
<dbReference type="EMBL" id="ADZX01000698">
    <property type="protein sequence ID" value="EFK95681.1"/>
    <property type="molecule type" value="Genomic_DNA"/>
</dbReference>
<name>D9PL82_9ZZZZ</name>
<evidence type="ECO:0000256" key="1">
    <source>
        <dbReference type="SAM" id="Phobius"/>
    </source>
</evidence>
<dbReference type="AlphaFoldDB" id="D9PL82"/>